<feature type="transmembrane region" description="Helical" evidence="1">
    <location>
        <begin position="293"/>
        <end position="319"/>
    </location>
</feature>
<keyword evidence="1" id="KW-0812">Transmembrane</keyword>
<feature type="transmembrane region" description="Helical" evidence="1">
    <location>
        <begin position="152"/>
        <end position="173"/>
    </location>
</feature>
<dbReference type="Proteomes" id="UP000278143">
    <property type="component" value="Unassembled WGS sequence"/>
</dbReference>
<feature type="transmembrane region" description="Helical" evidence="1">
    <location>
        <begin position="250"/>
        <end position="273"/>
    </location>
</feature>
<dbReference type="EMBL" id="KZ989163">
    <property type="protein sequence ID" value="RKP27710.1"/>
    <property type="molecule type" value="Genomic_DNA"/>
</dbReference>
<feature type="transmembrane region" description="Helical" evidence="1">
    <location>
        <begin position="331"/>
        <end position="348"/>
    </location>
</feature>
<feature type="transmembrane region" description="Helical" evidence="1">
    <location>
        <begin position="220"/>
        <end position="238"/>
    </location>
</feature>
<organism evidence="2 3">
    <name type="scientific">Syncephalis pseudoplumigaleata</name>
    <dbReference type="NCBI Taxonomy" id="1712513"/>
    <lineage>
        <taxon>Eukaryota</taxon>
        <taxon>Fungi</taxon>
        <taxon>Fungi incertae sedis</taxon>
        <taxon>Zoopagomycota</taxon>
        <taxon>Zoopagomycotina</taxon>
        <taxon>Zoopagomycetes</taxon>
        <taxon>Zoopagales</taxon>
        <taxon>Piptocephalidaceae</taxon>
        <taxon>Syncephalis</taxon>
    </lineage>
</organism>
<feature type="transmembrane region" description="Helical" evidence="1">
    <location>
        <begin position="30"/>
        <end position="52"/>
    </location>
</feature>
<evidence type="ECO:0008006" key="4">
    <source>
        <dbReference type="Google" id="ProtNLM"/>
    </source>
</evidence>
<proteinExistence type="predicted"/>
<keyword evidence="3" id="KW-1185">Reference proteome</keyword>
<name>A0A4P9Z7L6_9FUNG</name>
<evidence type="ECO:0000256" key="1">
    <source>
        <dbReference type="SAM" id="Phobius"/>
    </source>
</evidence>
<dbReference type="OrthoDB" id="294541at2759"/>
<keyword evidence="1" id="KW-0472">Membrane</keyword>
<feature type="transmembrane region" description="Helical" evidence="1">
    <location>
        <begin position="180"/>
        <end position="200"/>
    </location>
</feature>
<evidence type="ECO:0000313" key="3">
    <source>
        <dbReference type="Proteomes" id="UP000278143"/>
    </source>
</evidence>
<feature type="transmembrane region" description="Helical" evidence="1">
    <location>
        <begin position="360"/>
        <end position="381"/>
    </location>
</feature>
<gene>
    <name evidence="2" type="ORF">SYNPS1DRAFT_12273</name>
</gene>
<protein>
    <recommendedName>
        <fullName evidence="4">Amino acid transporter transmembrane domain-containing protein</fullName>
    </recommendedName>
</protein>
<sequence length="410" mass="45043">MTNLSLSLSLYLSIVTALVTIPVLYQNAGWLLPTVAFIVVGIVSGCSASFVCEVLSDQSRRRPSHEKIEFGSLAESFFSRRWRIPLHVWLYLSLQTVNIASIILSIQSMDRMLVSLAGRTCGVEFYPKFQWTCVIAADMQETSMGASPFGSVYMLFTLGFLVTIGIVGPLGFLRLVDNAIVQIASIAALVIITIGWMVTFGQLGLSAERLPAVSSDGGQVVGTVLFNYAFITTVPSWINSKQPSVSARKSIWWSIGVSTLLYILLGILGAMAIDLPKQGDILSALEARLHDNMFIRISSYVFPIAVLITSIPVFTIVVRYNLVRGQLAGKVMANFLAGVLPWIVAIPFQSGDLLMTMMNWASLFFNSAINFILPFIMYLLYRRRSSFPALSLRASSSSKFHGRCHLPSAP</sequence>
<feature type="transmembrane region" description="Helical" evidence="1">
    <location>
        <begin position="88"/>
        <end position="106"/>
    </location>
</feature>
<keyword evidence="1" id="KW-1133">Transmembrane helix</keyword>
<dbReference type="AlphaFoldDB" id="A0A4P9Z7L6"/>
<reference evidence="3" key="1">
    <citation type="journal article" date="2018" name="Nat. Microbiol.">
        <title>Leveraging single-cell genomics to expand the fungal tree of life.</title>
        <authorList>
            <person name="Ahrendt S.R."/>
            <person name="Quandt C.A."/>
            <person name="Ciobanu D."/>
            <person name="Clum A."/>
            <person name="Salamov A."/>
            <person name="Andreopoulos B."/>
            <person name="Cheng J.F."/>
            <person name="Woyke T."/>
            <person name="Pelin A."/>
            <person name="Henrissat B."/>
            <person name="Reynolds N.K."/>
            <person name="Benny G.L."/>
            <person name="Smith M.E."/>
            <person name="James T.Y."/>
            <person name="Grigoriev I.V."/>
        </authorList>
    </citation>
    <scope>NUCLEOTIDE SEQUENCE [LARGE SCALE GENOMIC DNA]</scope>
    <source>
        <strain evidence="3">Benny S71-1</strain>
    </source>
</reference>
<accession>A0A4P9Z7L6</accession>
<evidence type="ECO:0000313" key="2">
    <source>
        <dbReference type="EMBL" id="RKP27710.1"/>
    </source>
</evidence>
<dbReference type="PANTHER" id="PTHR16189">
    <property type="entry name" value="TRANSMEMBRANE PROTEIN 104-RELATED"/>
    <property type="match status" value="1"/>
</dbReference>
<dbReference type="PANTHER" id="PTHR16189:SF3">
    <property type="entry name" value="AMINO ACID TRANSPORTER TRANSMEMBRANE DOMAIN-CONTAINING PROTEIN"/>
    <property type="match status" value="1"/>
</dbReference>